<dbReference type="InterPro" id="IPR058323">
    <property type="entry name" value="DUF8010"/>
</dbReference>
<evidence type="ECO:0000259" key="2">
    <source>
        <dbReference type="Pfam" id="PF26572"/>
    </source>
</evidence>
<dbReference type="InterPro" id="IPR058498">
    <property type="entry name" value="DUF8185"/>
</dbReference>
<feature type="domain" description="DUF8185" evidence="2">
    <location>
        <begin position="110"/>
        <end position="211"/>
    </location>
</feature>
<dbReference type="AlphaFoldDB" id="A0A563E769"/>
<organism evidence="3 4">
    <name type="scientific">Leekyejoonella antrihumi</name>
    <dbReference type="NCBI Taxonomy" id="1660198"/>
    <lineage>
        <taxon>Bacteria</taxon>
        <taxon>Bacillati</taxon>
        <taxon>Actinomycetota</taxon>
        <taxon>Actinomycetes</taxon>
        <taxon>Micrococcales</taxon>
        <taxon>Dermacoccaceae</taxon>
        <taxon>Leekyejoonella</taxon>
    </lineage>
</organism>
<name>A0A563E769_9MICO</name>
<evidence type="ECO:0000313" key="3">
    <source>
        <dbReference type="EMBL" id="TWP37684.1"/>
    </source>
</evidence>
<dbReference type="EMBL" id="VCQV01000005">
    <property type="protein sequence ID" value="TWP37684.1"/>
    <property type="molecule type" value="Genomic_DNA"/>
</dbReference>
<evidence type="ECO:0000313" key="4">
    <source>
        <dbReference type="Proteomes" id="UP000320244"/>
    </source>
</evidence>
<dbReference type="Pfam" id="PF26035">
    <property type="entry name" value="DUF8010"/>
    <property type="match status" value="1"/>
</dbReference>
<protein>
    <submittedName>
        <fullName evidence="3">Uncharacterized protein</fullName>
    </submittedName>
</protein>
<dbReference type="Pfam" id="PF26572">
    <property type="entry name" value="DUF8185"/>
    <property type="match status" value="1"/>
</dbReference>
<feature type="domain" description="DUF8010" evidence="1">
    <location>
        <begin position="3"/>
        <end position="104"/>
    </location>
</feature>
<dbReference type="OrthoDB" id="4801220at2"/>
<comment type="caution">
    <text evidence="3">The sequence shown here is derived from an EMBL/GenBank/DDBJ whole genome shotgun (WGS) entry which is preliminary data.</text>
</comment>
<sequence>MSSLKLADDESRSDLTTYVARARQARPDGAIRLQAVGTTLAAWVGVLDGRGLLGEGTTIGLRTLALREESTVDVTVPLAAVADRLARADVEPDLDIPPQTVAAAWAALTPPRTGWQSVTQVSIEALRSAASQGIEEITQGAPEGSGSAAVATLRWRVWTRPLPTSLGAEGLPSSVAFAVHALGFGVGTVAQVHRAASWHRVSTPAGFVLAR</sequence>
<reference evidence="3 4" key="2">
    <citation type="submission" date="2019-08" db="EMBL/GenBank/DDBJ databases">
        <title>Jejuicoccus antrihumi gen. nov., sp. nov., a new member of the family Dermacoccaceae isolated from a cave.</title>
        <authorList>
            <person name="Schumann P."/>
            <person name="Kim I.S."/>
        </authorList>
    </citation>
    <scope>NUCLEOTIDE SEQUENCE [LARGE SCALE GENOMIC DNA]</scope>
    <source>
        <strain evidence="3 4">C5-26</strain>
    </source>
</reference>
<keyword evidence="4" id="KW-1185">Reference proteome</keyword>
<evidence type="ECO:0000259" key="1">
    <source>
        <dbReference type="Pfam" id="PF26035"/>
    </source>
</evidence>
<dbReference type="Proteomes" id="UP000320244">
    <property type="component" value="Unassembled WGS sequence"/>
</dbReference>
<reference evidence="3 4" key="1">
    <citation type="submission" date="2019-05" db="EMBL/GenBank/DDBJ databases">
        <authorList>
            <person name="Lee S.D."/>
        </authorList>
    </citation>
    <scope>NUCLEOTIDE SEQUENCE [LARGE SCALE GENOMIC DNA]</scope>
    <source>
        <strain evidence="3 4">C5-26</strain>
    </source>
</reference>
<gene>
    <name evidence="3" type="ORF">FGL98_05635</name>
</gene>
<proteinExistence type="predicted"/>
<dbReference type="RefSeq" id="WP_146315751.1">
    <property type="nucleotide sequence ID" value="NZ_VCQV01000005.1"/>
</dbReference>
<accession>A0A563E769</accession>